<dbReference type="Pfam" id="PF13472">
    <property type="entry name" value="Lipase_GDSL_2"/>
    <property type="match status" value="1"/>
</dbReference>
<gene>
    <name evidence="3" type="ORF">KAF25_007689</name>
</gene>
<dbReference type="Proteomes" id="UP000782241">
    <property type="component" value="Unassembled WGS sequence"/>
</dbReference>
<dbReference type="Gene3D" id="2.60.120.260">
    <property type="entry name" value="Galactose-binding domain-like"/>
    <property type="match status" value="1"/>
</dbReference>
<protein>
    <recommendedName>
        <fullName evidence="5">Endoglucanase E</fullName>
    </recommendedName>
</protein>
<comment type="caution">
    <text evidence="3">The sequence shown here is derived from an EMBL/GenBank/DDBJ whole genome shotgun (WGS) entry which is preliminary data.</text>
</comment>
<dbReference type="GO" id="GO:0052689">
    <property type="term" value="F:carboxylic ester hydrolase activity"/>
    <property type="evidence" value="ECO:0007669"/>
    <property type="project" value="InterPro"/>
</dbReference>
<evidence type="ECO:0000259" key="2">
    <source>
        <dbReference type="Pfam" id="PF17996"/>
    </source>
</evidence>
<evidence type="ECO:0000259" key="1">
    <source>
        <dbReference type="Pfam" id="PF13472"/>
    </source>
</evidence>
<reference evidence="3" key="1">
    <citation type="submission" date="2021-04" db="EMBL/GenBank/DDBJ databases">
        <title>Draft genome of Fusarium avenaceum strain F156N33, isolated from an atmospheric sample in Virginia.</title>
        <authorList>
            <person name="Yang S."/>
            <person name="Vinatzer B.A."/>
            <person name="Coleman J."/>
        </authorList>
    </citation>
    <scope>NUCLEOTIDE SEQUENCE</scope>
    <source>
        <strain evidence="3">F156N33</strain>
    </source>
</reference>
<dbReference type="InterPro" id="IPR040794">
    <property type="entry name" value="CE2_N"/>
</dbReference>
<feature type="domain" description="Carbohydrate esterase 2 N-terminal" evidence="2">
    <location>
        <begin position="89"/>
        <end position="182"/>
    </location>
</feature>
<name>A0A9P7KLP4_9HYPO</name>
<dbReference type="InterPro" id="IPR052762">
    <property type="entry name" value="PCW_deacetylase/CE"/>
</dbReference>
<evidence type="ECO:0000313" key="3">
    <source>
        <dbReference type="EMBL" id="KAG5657656.1"/>
    </source>
</evidence>
<dbReference type="InterPro" id="IPR037461">
    <property type="entry name" value="CtCE2-like_dom"/>
</dbReference>
<evidence type="ECO:0000313" key="4">
    <source>
        <dbReference type="Proteomes" id="UP000782241"/>
    </source>
</evidence>
<accession>A0A9P7KLP4</accession>
<dbReference type="PANTHER" id="PTHR37834">
    <property type="entry name" value="GDSL-LIKE LIPASE/ACYLHYDROLASE DOMAIN PROTEIN (AFU_ORTHOLOGUE AFUA_2G00620)"/>
    <property type="match status" value="1"/>
</dbReference>
<proteinExistence type="predicted"/>
<sequence>MICGIRACCPLPNWGIRIVCAETRRDQGSGKAYNDIKAREDAHNNSRFDFRFIHSTPLSDHCLEINMKVATLSFLVTAITAATLPSYRFVGRVNPATKQLTWPSTGVAFTFKGTSASINIDGISGTSSADLIIDGGNPILIRNVNGNSIATPKLSSGTHTVELRKRSEASFGVFRVTGVTTDGTLVENVAPKRKIEIIGDSISVGYGLDGVNPCTDSAVLQNNGKTYGAVAARTLKADYSVVAWSGKGLTRNYASNPPDTSPVMPLLYTRYGANDADGSFTFPQSWVPNAVVINLGTNDFSYLNVRDPVKAADLTKALVSLVKSINSHYSKAQFFFVSSPLLSDYYPTQADAQHTTHVKALKDAMQQLSGIKSHLVDWPTQGSDSGCDYHPNAATQAQGGALLAASIKSALGW</sequence>
<evidence type="ECO:0008006" key="5">
    <source>
        <dbReference type="Google" id="ProtNLM"/>
    </source>
</evidence>
<dbReference type="Pfam" id="PF17996">
    <property type="entry name" value="CE2_N"/>
    <property type="match status" value="1"/>
</dbReference>
<dbReference type="CDD" id="cd01831">
    <property type="entry name" value="Endoglucanase_E_like"/>
    <property type="match status" value="1"/>
</dbReference>
<dbReference type="AlphaFoldDB" id="A0A9P7KLP4"/>
<dbReference type="InterPro" id="IPR036514">
    <property type="entry name" value="SGNH_hydro_sf"/>
</dbReference>
<keyword evidence="4" id="KW-1185">Reference proteome</keyword>
<organism evidence="3 4">
    <name type="scientific">Fusarium avenaceum</name>
    <dbReference type="NCBI Taxonomy" id="40199"/>
    <lineage>
        <taxon>Eukaryota</taxon>
        <taxon>Fungi</taxon>
        <taxon>Dikarya</taxon>
        <taxon>Ascomycota</taxon>
        <taxon>Pezizomycotina</taxon>
        <taxon>Sordariomycetes</taxon>
        <taxon>Hypocreomycetidae</taxon>
        <taxon>Hypocreales</taxon>
        <taxon>Nectriaceae</taxon>
        <taxon>Fusarium</taxon>
        <taxon>Fusarium tricinctum species complex</taxon>
    </lineage>
</organism>
<dbReference type="PANTHER" id="PTHR37834:SF2">
    <property type="entry name" value="ESTERASE, SGNH HYDROLASE-TYPE"/>
    <property type="match status" value="1"/>
</dbReference>
<dbReference type="SUPFAM" id="SSF52266">
    <property type="entry name" value="SGNH hydrolase"/>
    <property type="match status" value="1"/>
</dbReference>
<dbReference type="Gene3D" id="3.40.50.1110">
    <property type="entry name" value="SGNH hydrolase"/>
    <property type="match status" value="1"/>
</dbReference>
<dbReference type="EMBL" id="JAGPUO010000016">
    <property type="protein sequence ID" value="KAG5657656.1"/>
    <property type="molecule type" value="Genomic_DNA"/>
</dbReference>
<dbReference type="InterPro" id="IPR013830">
    <property type="entry name" value="SGNH_hydro"/>
</dbReference>
<feature type="domain" description="SGNH hydrolase-type esterase" evidence="1">
    <location>
        <begin position="198"/>
        <end position="396"/>
    </location>
</feature>